<sequence>MSSKPGSADLSVSAGEPRAGGLKPLFAALFAGAKGPLIGLILLCLVLSVSTDTFLTVRNILNVLDQITVLGIMAIGMTLVILIGGIDLSVGSILALGAMVLGYVVNPDYLGLPIPAGIAAALLVGGLCGLVSGLLVTVAKLPPFIATLAMMSVARGLANIITDGSQIVGFPDWFTNLSIVRHFGFISVTVGVMIVLGVIFAIFLNYRATGRNLYAIGGSPEVARLSGIPVNRLTNWVYAVCGVLAALAGVVLAARLDSVQPSSGFGYELDTIAAVVIGGASLSGGVGSIGGTAIGVLIIGVLRNGLNLLGVSPFIQQIVIGVVIALAVAADTWRRRAK</sequence>
<gene>
    <name evidence="9" type="ORF">G6N74_16270</name>
</gene>
<accession>A0A7C9V7A9</accession>
<dbReference type="PANTHER" id="PTHR32196:SF21">
    <property type="entry name" value="ABC TRANSPORTER PERMEASE PROTEIN YPHD-RELATED"/>
    <property type="match status" value="1"/>
</dbReference>
<dbReference type="CDD" id="cd06579">
    <property type="entry name" value="TM_PBP1_transp_AraH_like"/>
    <property type="match status" value="1"/>
</dbReference>
<dbReference type="GO" id="GO:0005886">
    <property type="term" value="C:plasma membrane"/>
    <property type="evidence" value="ECO:0007669"/>
    <property type="project" value="UniProtKB-SubCell"/>
</dbReference>
<keyword evidence="4" id="KW-0997">Cell inner membrane</keyword>
<evidence type="ECO:0000256" key="5">
    <source>
        <dbReference type="ARBA" id="ARBA00022692"/>
    </source>
</evidence>
<dbReference type="EMBL" id="JAAKZG010000006">
    <property type="protein sequence ID" value="NGN42625.1"/>
    <property type="molecule type" value="Genomic_DNA"/>
</dbReference>
<keyword evidence="7 8" id="KW-0472">Membrane</keyword>
<comment type="caution">
    <text evidence="9">The sequence shown here is derived from an EMBL/GenBank/DDBJ whole genome shotgun (WGS) entry which is preliminary data.</text>
</comment>
<evidence type="ECO:0000256" key="4">
    <source>
        <dbReference type="ARBA" id="ARBA00022519"/>
    </source>
</evidence>
<keyword evidence="6 8" id="KW-1133">Transmembrane helix</keyword>
<evidence type="ECO:0000256" key="6">
    <source>
        <dbReference type="ARBA" id="ARBA00022989"/>
    </source>
</evidence>
<keyword evidence="10" id="KW-1185">Reference proteome</keyword>
<name>A0A7C9V7A9_9HYPH</name>
<keyword evidence="2" id="KW-0813">Transport</keyword>
<dbReference type="InterPro" id="IPR001851">
    <property type="entry name" value="ABC_transp_permease"/>
</dbReference>
<feature type="transmembrane region" description="Helical" evidence="8">
    <location>
        <begin position="117"/>
        <end position="138"/>
    </location>
</feature>
<feature type="transmembrane region" description="Helical" evidence="8">
    <location>
        <begin position="314"/>
        <end position="333"/>
    </location>
</feature>
<dbReference type="AlphaFoldDB" id="A0A7C9V7A9"/>
<dbReference type="Proteomes" id="UP000481252">
    <property type="component" value="Unassembled WGS sequence"/>
</dbReference>
<feature type="transmembrane region" description="Helical" evidence="8">
    <location>
        <begin position="183"/>
        <end position="204"/>
    </location>
</feature>
<evidence type="ECO:0000256" key="2">
    <source>
        <dbReference type="ARBA" id="ARBA00022448"/>
    </source>
</evidence>
<proteinExistence type="predicted"/>
<evidence type="ECO:0000256" key="1">
    <source>
        <dbReference type="ARBA" id="ARBA00004651"/>
    </source>
</evidence>
<evidence type="ECO:0000256" key="8">
    <source>
        <dbReference type="SAM" id="Phobius"/>
    </source>
</evidence>
<feature type="transmembrane region" description="Helical" evidence="8">
    <location>
        <begin position="25"/>
        <end position="48"/>
    </location>
</feature>
<keyword evidence="5 8" id="KW-0812">Transmembrane</keyword>
<dbReference type="PANTHER" id="PTHR32196">
    <property type="entry name" value="ABC TRANSPORTER PERMEASE PROTEIN YPHD-RELATED-RELATED"/>
    <property type="match status" value="1"/>
</dbReference>
<evidence type="ECO:0000313" key="10">
    <source>
        <dbReference type="Proteomes" id="UP000481252"/>
    </source>
</evidence>
<organism evidence="9 10">
    <name type="scientific">Mesorhizobium zhangyense</name>
    <dbReference type="NCBI Taxonomy" id="1776730"/>
    <lineage>
        <taxon>Bacteria</taxon>
        <taxon>Pseudomonadati</taxon>
        <taxon>Pseudomonadota</taxon>
        <taxon>Alphaproteobacteria</taxon>
        <taxon>Hyphomicrobiales</taxon>
        <taxon>Phyllobacteriaceae</taxon>
        <taxon>Mesorhizobium</taxon>
    </lineage>
</organism>
<evidence type="ECO:0000256" key="7">
    <source>
        <dbReference type="ARBA" id="ARBA00023136"/>
    </source>
</evidence>
<feature type="transmembrane region" description="Helical" evidence="8">
    <location>
        <begin position="275"/>
        <end position="302"/>
    </location>
</feature>
<protein>
    <submittedName>
        <fullName evidence="9">ABC transporter permease</fullName>
    </submittedName>
</protein>
<feature type="transmembrane region" description="Helical" evidence="8">
    <location>
        <begin position="144"/>
        <end position="162"/>
    </location>
</feature>
<dbReference type="Pfam" id="PF02653">
    <property type="entry name" value="BPD_transp_2"/>
    <property type="match status" value="1"/>
</dbReference>
<comment type="subcellular location">
    <subcellularLocation>
        <location evidence="1">Cell membrane</location>
        <topology evidence="1">Multi-pass membrane protein</topology>
    </subcellularLocation>
</comment>
<reference evidence="9 10" key="1">
    <citation type="submission" date="2020-02" db="EMBL/GenBank/DDBJ databases">
        <title>Genome sequence of the type strain CGMCC 1.15528 of Mesorhizobium zhangyense.</title>
        <authorList>
            <person name="Gao J."/>
            <person name="Sun J."/>
        </authorList>
    </citation>
    <scope>NUCLEOTIDE SEQUENCE [LARGE SCALE GENOMIC DNA]</scope>
    <source>
        <strain evidence="9 10">CGMCC 1.15528</strain>
    </source>
</reference>
<evidence type="ECO:0000313" key="9">
    <source>
        <dbReference type="EMBL" id="NGN42625.1"/>
    </source>
</evidence>
<keyword evidence="3" id="KW-1003">Cell membrane</keyword>
<feature type="transmembrane region" description="Helical" evidence="8">
    <location>
        <begin position="236"/>
        <end position="254"/>
    </location>
</feature>
<dbReference type="RefSeq" id="WP_165118996.1">
    <property type="nucleotide sequence ID" value="NZ_JAAKZG010000006.1"/>
</dbReference>
<feature type="transmembrane region" description="Helical" evidence="8">
    <location>
        <begin position="60"/>
        <end position="82"/>
    </location>
</feature>
<evidence type="ECO:0000256" key="3">
    <source>
        <dbReference type="ARBA" id="ARBA00022475"/>
    </source>
</evidence>
<dbReference type="GO" id="GO:0022857">
    <property type="term" value="F:transmembrane transporter activity"/>
    <property type="evidence" value="ECO:0007669"/>
    <property type="project" value="InterPro"/>
</dbReference>